<evidence type="ECO:0000313" key="8">
    <source>
        <dbReference type="Proteomes" id="UP000002852"/>
    </source>
</evidence>
<dbReference type="PANTHER" id="PTHR19367:SF18">
    <property type="entry name" value="T CELL RECEPTOR ALPHA VARIABLE 16"/>
    <property type="match status" value="1"/>
</dbReference>
<feature type="domain" description="Ig-like" evidence="6">
    <location>
        <begin position="11"/>
        <end position="120"/>
    </location>
</feature>
<dbReference type="InterPro" id="IPR013783">
    <property type="entry name" value="Ig-like_fold"/>
</dbReference>
<proteinExistence type="predicted"/>
<evidence type="ECO:0000259" key="6">
    <source>
        <dbReference type="PROSITE" id="PS50835"/>
    </source>
</evidence>
<dbReference type="GO" id="GO:0042101">
    <property type="term" value="C:T cell receptor complex"/>
    <property type="evidence" value="ECO:0007669"/>
    <property type="project" value="UniProtKB-KW"/>
</dbReference>
<dbReference type="PANTHER" id="PTHR19367">
    <property type="entry name" value="T-CELL RECEPTOR ALPHA CHAIN V REGION"/>
    <property type="match status" value="1"/>
</dbReference>
<dbReference type="InterPro" id="IPR003599">
    <property type="entry name" value="Ig_sub"/>
</dbReference>
<dbReference type="Gene3D" id="2.60.40.10">
    <property type="entry name" value="Immunoglobulins"/>
    <property type="match status" value="1"/>
</dbReference>
<accession>A0A3B5QYQ0</accession>
<keyword evidence="2" id="KW-1064">Adaptive immunity</keyword>
<dbReference type="GeneTree" id="ENSGT01030000234557"/>
<keyword evidence="4" id="KW-0393">Immunoglobulin domain</keyword>
<dbReference type="InterPro" id="IPR013106">
    <property type="entry name" value="Ig_V-set"/>
</dbReference>
<dbReference type="OMA" id="NIYSCKI"/>
<dbReference type="InterPro" id="IPR007110">
    <property type="entry name" value="Ig-like_dom"/>
</dbReference>
<reference evidence="7" key="4">
    <citation type="submission" date="2025-09" db="UniProtKB">
        <authorList>
            <consortium name="Ensembl"/>
        </authorList>
    </citation>
    <scope>IDENTIFICATION</scope>
    <source>
        <strain evidence="7">JP 163 A</strain>
    </source>
</reference>
<evidence type="ECO:0000313" key="7">
    <source>
        <dbReference type="Ensembl" id="ENSXMAP00000036032.1"/>
    </source>
</evidence>
<dbReference type="SMART" id="SM00406">
    <property type="entry name" value="IGv"/>
    <property type="match status" value="1"/>
</dbReference>
<sequence length="181" mass="20448">MEHWLWIILATDGVLQPERDVMAAEGGSATLNCLYNTSASNHYLYWYRLEEGSSPTFILSRFKIGDGKTVEKRFSSSLDATARSVPLTIQDLRPSDSAVYYCALQPTVTGNTRTLYKNLQYSTAKRKPSSKFLMKSTTCLQEPEKLRSGLKHTRETLFDENHQLVPCLPQFTSKPSRDGTT</sequence>
<keyword evidence="1" id="KW-0732">Signal</keyword>
<keyword evidence="5" id="KW-1279">T cell receptor</keyword>
<dbReference type="SMART" id="SM00409">
    <property type="entry name" value="IG"/>
    <property type="match status" value="1"/>
</dbReference>
<dbReference type="Proteomes" id="UP000002852">
    <property type="component" value="Unassembled WGS sequence"/>
</dbReference>
<evidence type="ECO:0000256" key="4">
    <source>
        <dbReference type="ARBA" id="ARBA00023319"/>
    </source>
</evidence>
<keyword evidence="5" id="KW-0391">Immunity</keyword>
<evidence type="ECO:0000256" key="2">
    <source>
        <dbReference type="ARBA" id="ARBA00023130"/>
    </source>
</evidence>
<dbReference type="InterPro" id="IPR051287">
    <property type="entry name" value="TCR_variable_region"/>
</dbReference>
<evidence type="ECO:0000256" key="5">
    <source>
        <dbReference type="ARBA" id="ARBA00043266"/>
    </source>
</evidence>
<protein>
    <recommendedName>
        <fullName evidence="6">Ig-like domain-containing protein</fullName>
    </recommendedName>
</protein>
<dbReference type="AlphaFoldDB" id="A0A3B5QYQ0"/>
<dbReference type="SUPFAM" id="SSF48726">
    <property type="entry name" value="Immunoglobulin"/>
    <property type="match status" value="1"/>
</dbReference>
<keyword evidence="8" id="KW-1185">Reference proteome</keyword>
<reference evidence="8" key="2">
    <citation type="journal article" date="2013" name="Nat. Genet.">
        <title>The genome of the platyfish, Xiphophorus maculatus, provides insights into evolutionary adaptation and several complex traits.</title>
        <authorList>
            <person name="Schartl M."/>
            <person name="Walter R.B."/>
            <person name="Shen Y."/>
            <person name="Garcia T."/>
            <person name="Catchen J."/>
            <person name="Amores A."/>
            <person name="Braasch I."/>
            <person name="Chalopin D."/>
            <person name="Volff J.N."/>
            <person name="Lesch K.P."/>
            <person name="Bisazza A."/>
            <person name="Minx P."/>
            <person name="Hillier L."/>
            <person name="Wilson R.K."/>
            <person name="Fuerstenberg S."/>
            <person name="Boore J."/>
            <person name="Searle S."/>
            <person name="Postlethwait J.H."/>
            <person name="Warren W.C."/>
        </authorList>
    </citation>
    <scope>NUCLEOTIDE SEQUENCE [LARGE SCALE GENOMIC DNA]</scope>
    <source>
        <strain evidence="8">JP 163 A</strain>
    </source>
</reference>
<evidence type="ECO:0000256" key="1">
    <source>
        <dbReference type="ARBA" id="ARBA00022729"/>
    </source>
</evidence>
<name>A0A3B5QYQ0_XIPMA</name>
<keyword evidence="3" id="KW-0675">Receptor</keyword>
<reference evidence="7" key="3">
    <citation type="submission" date="2025-08" db="UniProtKB">
        <authorList>
            <consortium name="Ensembl"/>
        </authorList>
    </citation>
    <scope>IDENTIFICATION</scope>
    <source>
        <strain evidence="7">JP 163 A</strain>
    </source>
</reference>
<dbReference type="PROSITE" id="PS50835">
    <property type="entry name" value="IG_LIKE"/>
    <property type="match status" value="1"/>
</dbReference>
<dbReference type="Ensembl" id="ENSXMAT00000029799.1">
    <property type="protein sequence ID" value="ENSXMAP00000036032.1"/>
    <property type="gene ID" value="ENSXMAG00000026175.1"/>
</dbReference>
<dbReference type="GO" id="GO:0002250">
    <property type="term" value="P:adaptive immune response"/>
    <property type="evidence" value="ECO:0007669"/>
    <property type="project" value="UniProtKB-KW"/>
</dbReference>
<organism evidence="7 8">
    <name type="scientific">Xiphophorus maculatus</name>
    <name type="common">Southern platyfish</name>
    <name type="synonym">Platypoecilus maculatus</name>
    <dbReference type="NCBI Taxonomy" id="8083"/>
    <lineage>
        <taxon>Eukaryota</taxon>
        <taxon>Metazoa</taxon>
        <taxon>Chordata</taxon>
        <taxon>Craniata</taxon>
        <taxon>Vertebrata</taxon>
        <taxon>Euteleostomi</taxon>
        <taxon>Actinopterygii</taxon>
        <taxon>Neopterygii</taxon>
        <taxon>Teleostei</taxon>
        <taxon>Neoteleostei</taxon>
        <taxon>Acanthomorphata</taxon>
        <taxon>Ovalentaria</taxon>
        <taxon>Atherinomorphae</taxon>
        <taxon>Cyprinodontiformes</taxon>
        <taxon>Poeciliidae</taxon>
        <taxon>Poeciliinae</taxon>
        <taxon>Xiphophorus</taxon>
    </lineage>
</organism>
<dbReference type="InParanoid" id="A0A3B5QYQ0"/>
<dbReference type="InterPro" id="IPR036179">
    <property type="entry name" value="Ig-like_dom_sf"/>
</dbReference>
<dbReference type="Pfam" id="PF07686">
    <property type="entry name" value="V-set"/>
    <property type="match status" value="1"/>
</dbReference>
<evidence type="ECO:0000256" key="3">
    <source>
        <dbReference type="ARBA" id="ARBA00023170"/>
    </source>
</evidence>
<reference evidence="8" key="1">
    <citation type="submission" date="2012-01" db="EMBL/GenBank/DDBJ databases">
        <authorList>
            <person name="Walter R."/>
            <person name="Schartl M."/>
            <person name="Warren W."/>
        </authorList>
    </citation>
    <scope>NUCLEOTIDE SEQUENCE [LARGE SCALE GENOMIC DNA]</scope>
    <source>
        <strain evidence="8">JP 163 A</strain>
    </source>
</reference>